<name>A0A4R0NN77_9SPHI</name>
<dbReference type="AlphaFoldDB" id="A0A4R0NN77"/>
<evidence type="ECO:0008006" key="4">
    <source>
        <dbReference type="Google" id="ProtNLM"/>
    </source>
</evidence>
<dbReference type="OrthoDB" id="769267at2"/>
<feature type="chain" id="PRO_5020927946" description="Lipocalin-like protein" evidence="1">
    <location>
        <begin position="24"/>
        <end position="137"/>
    </location>
</feature>
<proteinExistence type="predicted"/>
<organism evidence="2 3">
    <name type="scientific">Pedobacter psychroterrae</name>
    <dbReference type="NCBI Taxonomy" id="2530453"/>
    <lineage>
        <taxon>Bacteria</taxon>
        <taxon>Pseudomonadati</taxon>
        <taxon>Bacteroidota</taxon>
        <taxon>Sphingobacteriia</taxon>
        <taxon>Sphingobacteriales</taxon>
        <taxon>Sphingobacteriaceae</taxon>
        <taxon>Pedobacter</taxon>
    </lineage>
</organism>
<reference evidence="2 3" key="1">
    <citation type="submission" date="2019-02" db="EMBL/GenBank/DDBJ databases">
        <title>Pedobacter sp. RP-1-14 sp. nov., isolated from Arctic soil.</title>
        <authorList>
            <person name="Dahal R.H."/>
        </authorList>
    </citation>
    <scope>NUCLEOTIDE SEQUENCE [LARGE SCALE GENOMIC DNA]</scope>
    <source>
        <strain evidence="2 3">RP-1-14</strain>
    </source>
</reference>
<dbReference type="RefSeq" id="WP_131596181.1">
    <property type="nucleotide sequence ID" value="NZ_SJSL01000002.1"/>
</dbReference>
<accession>A0A4R0NN77</accession>
<dbReference type="Proteomes" id="UP000293347">
    <property type="component" value="Unassembled WGS sequence"/>
</dbReference>
<gene>
    <name evidence="2" type="ORF">EZ437_11675</name>
</gene>
<evidence type="ECO:0000256" key="1">
    <source>
        <dbReference type="SAM" id="SignalP"/>
    </source>
</evidence>
<feature type="signal peptide" evidence="1">
    <location>
        <begin position="1"/>
        <end position="23"/>
    </location>
</feature>
<keyword evidence="1" id="KW-0732">Signal</keyword>
<protein>
    <recommendedName>
        <fullName evidence="4">Lipocalin-like protein</fullName>
    </recommendedName>
</protein>
<evidence type="ECO:0000313" key="2">
    <source>
        <dbReference type="EMBL" id="TCD01398.1"/>
    </source>
</evidence>
<keyword evidence="3" id="KW-1185">Reference proteome</keyword>
<sequence length="137" mass="15947">MINRIKSLIWIIVVLTTTGTSQAQSNQKQTQKQVEKLYSGLWTDKQTTRQLEISFQYGYATITDWTSKFQKRESGDIYQGSIKNGKLIMPEDTQHRAPYSEILYKNNTLIYLTKSIDSGKTLEWDKRVFTRVISKSQ</sequence>
<dbReference type="EMBL" id="SJSL01000002">
    <property type="protein sequence ID" value="TCD01398.1"/>
    <property type="molecule type" value="Genomic_DNA"/>
</dbReference>
<comment type="caution">
    <text evidence="2">The sequence shown here is derived from an EMBL/GenBank/DDBJ whole genome shotgun (WGS) entry which is preliminary data.</text>
</comment>
<evidence type="ECO:0000313" key="3">
    <source>
        <dbReference type="Proteomes" id="UP000293347"/>
    </source>
</evidence>